<evidence type="ECO:0000313" key="6">
    <source>
        <dbReference type="Proteomes" id="UP000178951"/>
    </source>
</evidence>
<evidence type="ECO:0000313" key="5">
    <source>
        <dbReference type="EMBL" id="OGC35499.1"/>
    </source>
</evidence>
<comment type="caution">
    <text evidence="5">The sequence shown here is derived from an EMBL/GenBank/DDBJ whole genome shotgun (WGS) entry which is preliminary data.</text>
</comment>
<dbReference type="Proteomes" id="UP000178951">
    <property type="component" value="Unassembled WGS sequence"/>
</dbReference>
<name>A0A1F4TSE3_UNCSA</name>
<dbReference type="GO" id="GO:0005737">
    <property type="term" value="C:cytoplasm"/>
    <property type="evidence" value="ECO:0007669"/>
    <property type="project" value="TreeGrafter"/>
</dbReference>
<protein>
    <recommendedName>
        <fullName evidence="7">Cystathionine gamma-lyase</fullName>
    </recommendedName>
</protein>
<comment type="cofactor">
    <cofactor evidence="1 4">
        <name>pyridoxal 5'-phosphate</name>
        <dbReference type="ChEBI" id="CHEBI:597326"/>
    </cofactor>
</comment>
<dbReference type="GO" id="GO:0019346">
    <property type="term" value="P:transsulfuration"/>
    <property type="evidence" value="ECO:0007669"/>
    <property type="project" value="InterPro"/>
</dbReference>
<dbReference type="Pfam" id="PF01053">
    <property type="entry name" value="Cys_Met_Meta_PP"/>
    <property type="match status" value="1"/>
</dbReference>
<dbReference type="Gene3D" id="3.40.640.10">
    <property type="entry name" value="Type I PLP-dependent aspartate aminotransferase-like (Major domain)"/>
    <property type="match status" value="1"/>
</dbReference>
<dbReference type="PIRSF" id="PIRSF001434">
    <property type="entry name" value="CGS"/>
    <property type="match status" value="1"/>
</dbReference>
<dbReference type="EMBL" id="MEUF01000026">
    <property type="protein sequence ID" value="OGC35499.1"/>
    <property type="molecule type" value="Genomic_DNA"/>
</dbReference>
<dbReference type="Gene3D" id="3.90.1150.10">
    <property type="entry name" value="Aspartate Aminotransferase, domain 1"/>
    <property type="match status" value="1"/>
</dbReference>
<dbReference type="GO" id="GO:0016846">
    <property type="term" value="F:carbon-sulfur lyase activity"/>
    <property type="evidence" value="ECO:0007669"/>
    <property type="project" value="TreeGrafter"/>
</dbReference>
<dbReference type="GO" id="GO:0030170">
    <property type="term" value="F:pyridoxal phosphate binding"/>
    <property type="evidence" value="ECO:0007669"/>
    <property type="project" value="InterPro"/>
</dbReference>
<proteinExistence type="inferred from homology"/>
<sequence length="390" mass="43926">MERAFRSLVEFDPATVDDIAGVERIYRRIGNPSEVYANMAMTLAEGVGTDTHWAMAFSDGMRAINAALEFRLQPGDEIVVSKPLYGCTDNYFDHWAGQHRGYVVKYVDLTDPEAIRTVLSKKTKTIYFETEANPNLRVYDLEKIAAIVREVCPEAMIIVDNTFPGPAGCNPLLHGADIVVHSATKVISGSTQEMAGFVVLPKTLWVQLFLFRKDTGGVPAPEQIHHVLTRGLPTLYDRFGKMQHNARLLARFLHETGDFRHVFYPGEPDFRYYGVAQRHLTDWDNNFAPGYMVSFVPDGRTEAARYKRAVGMCNYFARYGEGVVNLQVSLGGIGDMLNLAFYGVHFTVSAEEKLQWGIERSLVRLSVGLAHSDDRLQLFDDARNWAFGRR</sequence>
<evidence type="ECO:0000256" key="4">
    <source>
        <dbReference type="RuleBase" id="RU362118"/>
    </source>
</evidence>
<reference evidence="5 6" key="1">
    <citation type="journal article" date="2016" name="Nat. Commun.">
        <title>Thousands of microbial genomes shed light on interconnected biogeochemical processes in an aquifer system.</title>
        <authorList>
            <person name="Anantharaman K."/>
            <person name="Brown C.T."/>
            <person name="Hug L.A."/>
            <person name="Sharon I."/>
            <person name="Castelle C.J."/>
            <person name="Probst A.J."/>
            <person name="Thomas B.C."/>
            <person name="Singh A."/>
            <person name="Wilkins M.J."/>
            <person name="Karaoz U."/>
            <person name="Brodie E.L."/>
            <person name="Williams K.H."/>
            <person name="Hubbard S.S."/>
            <person name="Banfield J.F."/>
        </authorList>
    </citation>
    <scope>NUCLEOTIDE SEQUENCE [LARGE SCALE GENOMIC DNA]</scope>
</reference>
<gene>
    <name evidence="5" type="ORF">A2311_04545</name>
</gene>
<dbReference type="PANTHER" id="PTHR11808:SF86">
    <property type="entry name" value="METHIONINE GAMMA-LYASE"/>
    <property type="match status" value="1"/>
</dbReference>
<dbReference type="InterPro" id="IPR015422">
    <property type="entry name" value="PyrdxlP-dep_Trfase_small"/>
</dbReference>
<organism evidence="5 6">
    <name type="scientific">candidate division WOR-1 bacterium RIFOXYB2_FULL_48_7</name>
    <dbReference type="NCBI Taxonomy" id="1802583"/>
    <lineage>
        <taxon>Bacteria</taxon>
        <taxon>Bacillati</taxon>
        <taxon>Saganbacteria</taxon>
    </lineage>
</organism>
<feature type="modified residue" description="N6-(pyridoxal phosphate)lysine" evidence="3">
    <location>
        <position position="185"/>
    </location>
</feature>
<dbReference type="InterPro" id="IPR015424">
    <property type="entry name" value="PyrdxlP-dep_Trfase"/>
</dbReference>
<comment type="similarity">
    <text evidence="4">Belongs to the trans-sulfuration enzymes family.</text>
</comment>
<keyword evidence="2 3" id="KW-0663">Pyridoxal phosphate</keyword>
<evidence type="ECO:0000256" key="2">
    <source>
        <dbReference type="ARBA" id="ARBA00022898"/>
    </source>
</evidence>
<evidence type="ECO:0000256" key="3">
    <source>
        <dbReference type="PIRSR" id="PIRSR001434-2"/>
    </source>
</evidence>
<accession>A0A1F4TSE3</accession>
<dbReference type="PANTHER" id="PTHR11808">
    <property type="entry name" value="TRANS-SULFURATION ENZYME FAMILY MEMBER"/>
    <property type="match status" value="1"/>
</dbReference>
<dbReference type="SUPFAM" id="SSF53383">
    <property type="entry name" value="PLP-dependent transferases"/>
    <property type="match status" value="1"/>
</dbReference>
<evidence type="ECO:0008006" key="7">
    <source>
        <dbReference type="Google" id="ProtNLM"/>
    </source>
</evidence>
<dbReference type="STRING" id="1802583.A2311_04545"/>
<evidence type="ECO:0000256" key="1">
    <source>
        <dbReference type="ARBA" id="ARBA00001933"/>
    </source>
</evidence>
<dbReference type="InterPro" id="IPR015421">
    <property type="entry name" value="PyrdxlP-dep_Trfase_major"/>
</dbReference>
<dbReference type="InterPro" id="IPR000277">
    <property type="entry name" value="Cys/Met-Metab_PyrdxlP-dep_enz"/>
</dbReference>
<dbReference type="AlphaFoldDB" id="A0A1F4TSE3"/>